<name>A0A9D1Q0L0_9FIRM</name>
<comment type="caution">
    <text evidence="3">The sequence shown here is derived from an EMBL/GenBank/DDBJ whole genome shotgun (WGS) entry which is preliminary data.</text>
</comment>
<feature type="transmembrane region" description="Helical" evidence="1">
    <location>
        <begin position="44"/>
        <end position="63"/>
    </location>
</feature>
<dbReference type="AlphaFoldDB" id="A0A9D1Q0L0"/>
<feature type="transmembrane region" description="Helical" evidence="1">
    <location>
        <begin position="302"/>
        <end position="321"/>
    </location>
</feature>
<dbReference type="PANTHER" id="PTHR36435:SF1">
    <property type="entry name" value="CAAX AMINO TERMINAL PROTEASE FAMILY PROTEIN"/>
    <property type="match status" value="1"/>
</dbReference>
<feature type="transmembrane region" description="Helical" evidence="1">
    <location>
        <begin position="219"/>
        <end position="240"/>
    </location>
</feature>
<dbReference type="Pfam" id="PF02517">
    <property type="entry name" value="Rce1-like"/>
    <property type="match status" value="1"/>
</dbReference>
<feature type="transmembrane region" description="Helical" evidence="1">
    <location>
        <begin position="84"/>
        <end position="110"/>
    </location>
</feature>
<keyword evidence="1" id="KW-0472">Membrane</keyword>
<feature type="transmembrane region" description="Helical" evidence="1">
    <location>
        <begin position="246"/>
        <end position="268"/>
    </location>
</feature>
<protein>
    <submittedName>
        <fullName evidence="3">CPBP family intramembrane metalloprotease</fullName>
    </submittedName>
</protein>
<feature type="transmembrane region" description="Helical" evidence="1">
    <location>
        <begin position="16"/>
        <end position="38"/>
    </location>
</feature>
<feature type="transmembrane region" description="Helical" evidence="1">
    <location>
        <begin position="122"/>
        <end position="142"/>
    </location>
</feature>
<keyword evidence="3" id="KW-0482">Metalloprotease</keyword>
<reference evidence="3" key="2">
    <citation type="submission" date="2021-04" db="EMBL/GenBank/DDBJ databases">
        <authorList>
            <person name="Gilroy R."/>
        </authorList>
    </citation>
    <scope>NUCLEOTIDE SEQUENCE</scope>
    <source>
        <strain evidence="3">12435</strain>
    </source>
</reference>
<evidence type="ECO:0000313" key="3">
    <source>
        <dbReference type="EMBL" id="HIW03040.1"/>
    </source>
</evidence>
<reference evidence="3" key="1">
    <citation type="journal article" date="2021" name="PeerJ">
        <title>Extensive microbial diversity within the chicken gut microbiome revealed by metagenomics and culture.</title>
        <authorList>
            <person name="Gilroy R."/>
            <person name="Ravi A."/>
            <person name="Getino M."/>
            <person name="Pursley I."/>
            <person name="Horton D.L."/>
            <person name="Alikhan N.F."/>
            <person name="Baker D."/>
            <person name="Gharbi K."/>
            <person name="Hall N."/>
            <person name="Watson M."/>
            <person name="Adriaenssens E.M."/>
            <person name="Foster-Nyarko E."/>
            <person name="Jarju S."/>
            <person name="Secka A."/>
            <person name="Antonio M."/>
            <person name="Oren A."/>
            <person name="Chaudhuri R.R."/>
            <person name="La Ragione R."/>
            <person name="Hildebrand F."/>
            <person name="Pallen M.J."/>
        </authorList>
    </citation>
    <scope>NUCLEOTIDE SEQUENCE</scope>
    <source>
        <strain evidence="3">12435</strain>
    </source>
</reference>
<proteinExistence type="predicted"/>
<dbReference type="InterPro" id="IPR052710">
    <property type="entry name" value="CAAX_protease"/>
</dbReference>
<gene>
    <name evidence="3" type="ORF">H9892_06845</name>
</gene>
<dbReference type="GO" id="GO:0008237">
    <property type="term" value="F:metallopeptidase activity"/>
    <property type="evidence" value="ECO:0007669"/>
    <property type="project" value="UniProtKB-KW"/>
</dbReference>
<dbReference type="GO" id="GO:0004175">
    <property type="term" value="F:endopeptidase activity"/>
    <property type="evidence" value="ECO:0007669"/>
    <property type="project" value="UniProtKB-ARBA"/>
</dbReference>
<dbReference type="PANTHER" id="PTHR36435">
    <property type="entry name" value="SLR1288 PROTEIN"/>
    <property type="match status" value="1"/>
</dbReference>
<keyword evidence="1" id="KW-1133">Transmembrane helix</keyword>
<evidence type="ECO:0000256" key="1">
    <source>
        <dbReference type="SAM" id="Phobius"/>
    </source>
</evidence>
<keyword evidence="3" id="KW-0645">Protease</keyword>
<evidence type="ECO:0000259" key="2">
    <source>
        <dbReference type="Pfam" id="PF02517"/>
    </source>
</evidence>
<keyword evidence="3" id="KW-0378">Hydrolase</keyword>
<dbReference type="Proteomes" id="UP000823990">
    <property type="component" value="Unassembled WGS sequence"/>
</dbReference>
<feature type="domain" description="CAAX prenyl protease 2/Lysostaphin resistance protein A-like" evidence="2">
    <location>
        <begin position="127"/>
        <end position="223"/>
    </location>
</feature>
<organism evidence="3 4">
    <name type="scientific">Candidatus Protoclostridium stercorigallinarum</name>
    <dbReference type="NCBI Taxonomy" id="2838741"/>
    <lineage>
        <taxon>Bacteria</taxon>
        <taxon>Bacillati</taxon>
        <taxon>Bacillota</taxon>
        <taxon>Clostridia</taxon>
        <taxon>Candidatus Protoclostridium</taxon>
    </lineage>
</organism>
<sequence length="329" mass="34584">MTGNGLIRRGSAVEGGFAYAGAVVAFLLVSLVASLIPAGEHADLVSYIATAVLQVCFFLAAFIPYKAMRSRPKYTYARPTVKACLGGGAVTLVCLVAFYGLTSLFSLLLWAVGYEFAGSTDLTSPLGIVFSVLITIVLAPVCEEKLFRSGYLSSLEVLFGRAKSERRQTLSVICMCGLAFALIHARPEQTVYQFFFGAALAYLTIRTKSVFPAMIAHALNNAIGLVLSVPAVSAGMDAALTAVAGGWYFVLLFAVVSVGLAAGGVFALRRLINALGDGRPEQSFRTEGEHGFKNYADDGGSLACGVFSALALVACAALWIFNLVAGLVA</sequence>
<keyword evidence="1" id="KW-0812">Transmembrane</keyword>
<dbReference type="InterPro" id="IPR003675">
    <property type="entry name" value="Rce1/LyrA-like_dom"/>
</dbReference>
<dbReference type="EMBL" id="DXHS01000118">
    <property type="protein sequence ID" value="HIW03040.1"/>
    <property type="molecule type" value="Genomic_DNA"/>
</dbReference>
<evidence type="ECO:0000313" key="4">
    <source>
        <dbReference type="Proteomes" id="UP000823990"/>
    </source>
</evidence>
<dbReference type="GO" id="GO:0080120">
    <property type="term" value="P:CAAX-box protein maturation"/>
    <property type="evidence" value="ECO:0007669"/>
    <property type="project" value="UniProtKB-ARBA"/>
</dbReference>
<accession>A0A9D1Q0L0</accession>